<proteinExistence type="predicted"/>
<evidence type="ECO:0000313" key="2">
    <source>
        <dbReference type="EMBL" id="MXU82154.1"/>
    </source>
</evidence>
<evidence type="ECO:0000256" key="1">
    <source>
        <dbReference type="SAM" id="SignalP"/>
    </source>
</evidence>
<dbReference type="AlphaFoldDB" id="A0A6B0U0E7"/>
<keyword evidence="1" id="KW-0732">Signal</keyword>
<protein>
    <submittedName>
        <fullName evidence="2">Putative secreted protein</fullName>
    </submittedName>
</protein>
<sequence>MTRTVLTVLFGRVLFCHALFCRVPETHYSKEENKKLFFFAFSVKQTISVIAARLNGHHIFTILVNT</sequence>
<feature type="signal peptide" evidence="1">
    <location>
        <begin position="1"/>
        <end position="18"/>
    </location>
</feature>
<dbReference type="EMBL" id="GIFC01000071">
    <property type="protein sequence ID" value="MXU82154.1"/>
    <property type="molecule type" value="Transcribed_RNA"/>
</dbReference>
<accession>A0A6B0U0E7</accession>
<organism evidence="2">
    <name type="scientific">Ixodes ricinus</name>
    <name type="common">Common tick</name>
    <name type="synonym">Acarus ricinus</name>
    <dbReference type="NCBI Taxonomy" id="34613"/>
    <lineage>
        <taxon>Eukaryota</taxon>
        <taxon>Metazoa</taxon>
        <taxon>Ecdysozoa</taxon>
        <taxon>Arthropoda</taxon>
        <taxon>Chelicerata</taxon>
        <taxon>Arachnida</taxon>
        <taxon>Acari</taxon>
        <taxon>Parasitiformes</taxon>
        <taxon>Ixodida</taxon>
        <taxon>Ixodoidea</taxon>
        <taxon>Ixodidae</taxon>
        <taxon>Ixodinae</taxon>
        <taxon>Ixodes</taxon>
    </lineage>
</organism>
<name>A0A6B0U0E7_IXORI</name>
<reference evidence="2" key="1">
    <citation type="submission" date="2019-12" db="EMBL/GenBank/DDBJ databases">
        <title>An insight into the sialome of adult female Ixodes ricinus ticks feeding for 6 days.</title>
        <authorList>
            <person name="Perner J."/>
            <person name="Ribeiro J.M.C."/>
        </authorList>
    </citation>
    <scope>NUCLEOTIDE SEQUENCE</scope>
    <source>
        <strain evidence="2">Semi-engorged</strain>
        <tissue evidence="2">Salivary glands</tissue>
    </source>
</reference>
<feature type="chain" id="PRO_5025505249" evidence="1">
    <location>
        <begin position="19"/>
        <end position="66"/>
    </location>
</feature>